<comment type="caution">
    <text evidence="1">The sequence shown here is derived from an EMBL/GenBank/DDBJ whole genome shotgun (WGS) entry which is preliminary data.</text>
</comment>
<keyword evidence="2" id="KW-1185">Reference proteome</keyword>
<dbReference type="RefSeq" id="WP_204537467.1">
    <property type="nucleotide sequence ID" value="NZ_JAFBFI010000001.1"/>
</dbReference>
<sequence length="54" mass="6642">MKKLLNQSRYAWHRFHSLKIEMIIKDCIDRELRSKLYKKLEKHNIKALLYKAVV</sequence>
<evidence type="ECO:0000313" key="1">
    <source>
        <dbReference type="EMBL" id="MBM7690786.1"/>
    </source>
</evidence>
<proteinExistence type="predicted"/>
<dbReference type="EMBL" id="JAFBFI010000001">
    <property type="protein sequence ID" value="MBM7690786.1"/>
    <property type="molecule type" value="Genomic_DNA"/>
</dbReference>
<gene>
    <name evidence="1" type="ORF">JOC77_000189</name>
</gene>
<accession>A0ABS2QC93</accession>
<organism evidence="1 2">
    <name type="scientific">Peribacillus deserti</name>
    <dbReference type="NCBI Taxonomy" id="673318"/>
    <lineage>
        <taxon>Bacteria</taxon>
        <taxon>Bacillati</taxon>
        <taxon>Bacillota</taxon>
        <taxon>Bacilli</taxon>
        <taxon>Bacillales</taxon>
        <taxon>Bacillaceae</taxon>
        <taxon>Peribacillus</taxon>
    </lineage>
</organism>
<reference evidence="1 2" key="1">
    <citation type="submission" date="2021-01" db="EMBL/GenBank/DDBJ databases">
        <title>Genomic Encyclopedia of Type Strains, Phase IV (KMG-IV): sequencing the most valuable type-strain genomes for metagenomic binning, comparative biology and taxonomic classification.</title>
        <authorList>
            <person name="Goeker M."/>
        </authorList>
    </citation>
    <scope>NUCLEOTIDE SEQUENCE [LARGE SCALE GENOMIC DNA]</scope>
    <source>
        <strain evidence="1 2">DSM 105482</strain>
    </source>
</reference>
<dbReference type="Proteomes" id="UP000823486">
    <property type="component" value="Unassembled WGS sequence"/>
</dbReference>
<protein>
    <recommendedName>
        <fullName evidence="3">Transposase</fullName>
    </recommendedName>
</protein>
<evidence type="ECO:0000313" key="2">
    <source>
        <dbReference type="Proteomes" id="UP000823486"/>
    </source>
</evidence>
<name>A0ABS2QC93_9BACI</name>
<evidence type="ECO:0008006" key="3">
    <source>
        <dbReference type="Google" id="ProtNLM"/>
    </source>
</evidence>